<dbReference type="EMBL" id="CP002062">
    <property type="protein sequence ID" value="ADJ13981.1"/>
    <property type="molecule type" value="Genomic_DNA"/>
</dbReference>
<dbReference type="AlphaFoldDB" id="D8J786"/>
<dbReference type="Proteomes" id="UP000011645">
    <property type="component" value="Unassembled WGS sequence"/>
</dbReference>
<evidence type="ECO:0000313" key="3">
    <source>
        <dbReference type="Proteomes" id="UP000000390"/>
    </source>
</evidence>
<dbReference type="Proteomes" id="UP000000390">
    <property type="component" value="Chromosome"/>
</dbReference>
<keyword evidence="4" id="KW-1185">Reference proteome</keyword>
<protein>
    <submittedName>
        <fullName evidence="1">Uncharacterized protein</fullName>
    </submittedName>
</protein>
<reference evidence="2 4" key="2">
    <citation type="journal article" date="2014" name="PLoS Genet.">
        <title>Phylogenetically driven sequencing of extremely halophilic archaea reveals strategies for static and dynamic osmo-response.</title>
        <authorList>
            <person name="Becker E.A."/>
            <person name="Seitzer P.M."/>
            <person name="Tritt A."/>
            <person name="Larsen D."/>
            <person name="Krusor M."/>
            <person name="Yao A.I."/>
            <person name="Wu D."/>
            <person name="Madern D."/>
            <person name="Eisen J.A."/>
            <person name="Darling A.E."/>
            <person name="Facciotti M.T."/>
        </authorList>
    </citation>
    <scope>NUCLEOTIDE SEQUENCE [LARGE SCALE GENOMIC DNA]</scope>
    <source>
        <strain evidence="2">B3</strain>
        <strain evidence="4">DSM 18796 / CECT 7217 / JCM 14584 / KCTC 4019 / B3</strain>
    </source>
</reference>
<organism evidence="1 3">
    <name type="scientific">Halalkalicoccus jeotgali (strain DSM 18796 / CECT 7217 / JCM 14584 / KCTC 4019 / B3)</name>
    <dbReference type="NCBI Taxonomy" id="795797"/>
    <lineage>
        <taxon>Archaea</taxon>
        <taxon>Methanobacteriati</taxon>
        <taxon>Methanobacteriota</taxon>
        <taxon>Stenosarchaea group</taxon>
        <taxon>Halobacteria</taxon>
        <taxon>Halobacteriales</taxon>
        <taxon>Halococcaceae</taxon>
        <taxon>Halalkalicoccus</taxon>
    </lineage>
</organism>
<dbReference type="HOGENOM" id="CLU_3387412_0_0_2"/>
<evidence type="ECO:0000313" key="2">
    <source>
        <dbReference type="EMBL" id="ELY33974.1"/>
    </source>
</evidence>
<gene>
    <name evidence="1" type="ordered locus">HacjB3_02940</name>
    <name evidence="2" type="ORF">C497_16372</name>
</gene>
<reference evidence="1 3" key="1">
    <citation type="journal article" date="2010" name="J. Bacteriol.">
        <title>Complete genome sequence of Halalkalicoccus jeotgali B3(T), an extremely halophilic archaeon.</title>
        <authorList>
            <person name="Roh S.W."/>
            <person name="Nam Y.D."/>
            <person name="Nam S.H."/>
            <person name="Choi S.H."/>
            <person name="Park H.S."/>
            <person name="Bae J.W."/>
        </authorList>
    </citation>
    <scope>NUCLEOTIDE SEQUENCE [LARGE SCALE GENOMIC DNA]</scope>
    <source>
        <strain evidence="1">B3</strain>
        <strain evidence="3">DSM 18796 / CECT 7217 / JCM 14584 / KCTC 4019 / B3</strain>
    </source>
</reference>
<dbReference type="EMBL" id="AOHV01000042">
    <property type="protein sequence ID" value="ELY33974.1"/>
    <property type="molecule type" value="Genomic_DNA"/>
</dbReference>
<evidence type="ECO:0000313" key="1">
    <source>
        <dbReference type="EMBL" id="ADJ13981.1"/>
    </source>
</evidence>
<proteinExistence type="predicted"/>
<sequence length="32" mass="3413">MGGVRPITHSADDGPIVSYHFLSEGERGRVAT</sequence>
<accession>D8J786</accession>
<name>D8J786_HALJB</name>
<dbReference type="KEGG" id="hje:HacjB3_02940"/>
<evidence type="ECO:0000313" key="4">
    <source>
        <dbReference type="Proteomes" id="UP000011645"/>
    </source>
</evidence>